<evidence type="ECO:0000256" key="2">
    <source>
        <dbReference type="ARBA" id="ARBA00023015"/>
    </source>
</evidence>
<dbReference type="PANTHER" id="PTHR30204">
    <property type="entry name" value="REDOX-CYCLING DRUG-SENSING TRANSCRIPTIONAL ACTIVATOR SOXR"/>
    <property type="match status" value="1"/>
</dbReference>
<dbReference type="InterPro" id="IPR000551">
    <property type="entry name" value="MerR-type_HTH_dom"/>
</dbReference>
<dbReference type="PANTHER" id="PTHR30204:SF69">
    <property type="entry name" value="MERR-FAMILY TRANSCRIPTIONAL REGULATOR"/>
    <property type="match status" value="1"/>
</dbReference>
<dbReference type="PROSITE" id="PS50937">
    <property type="entry name" value="HTH_MERR_2"/>
    <property type="match status" value="1"/>
</dbReference>
<proteinExistence type="predicted"/>
<evidence type="ECO:0000259" key="5">
    <source>
        <dbReference type="PROSITE" id="PS50937"/>
    </source>
</evidence>
<dbReference type="InterPro" id="IPR047057">
    <property type="entry name" value="MerR_fam"/>
</dbReference>
<protein>
    <submittedName>
        <fullName evidence="6">Transcriptional regulator, MerR family protein</fullName>
    </submittedName>
</protein>
<dbReference type="EMBL" id="APBN01000009">
    <property type="protein sequence ID" value="EMT51191.1"/>
    <property type="molecule type" value="Genomic_DNA"/>
</dbReference>
<dbReference type="Gene3D" id="1.10.1660.10">
    <property type="match status" value="1"/>
</dbReference>
<dbReference type="OrthoDB" id="1894615at2"/>
<sequence>MYSVGELRKRTNISVRTLHYYDELGLLKPSRVTETGYRYYSKEDVLKLQQITALKKLGFPLSRIKDILNAEDALPAEIRWKKAIRGQIGTIREEMERLRRLERLLFHTLYSIEITGDFRTDDIFSFIQAMQPEKEPSNDESREQFFNEHFTPEEIEVIDGLPTFDTDDPKADEWVKLLRDIRDHMHEPPQSPVAQRLAKRVMDCAEAFFGGNTEVMEKYWELIRPSPGDAPVVYGLDYKLMAYIDQIVEWYEKERGKERDEQDDRRRS</sequence>
<dbReference type="Proteomes" id="UP000012081">
    <property type="component" value="Unassembled WGS sequence"/>
</dbReference>
<dbReference type="GO" id="GO:0003700">
    <property type="term" value="F:DNA-binding transcription factor activity"/>
    <property type="evidence" value="ECO:0007669"/>
    <property type="project" value="InterPro"/>
</dbReference>
<dbReference type="CDD" id="cd01106">
    <property type="entry name" value="HTH_TipAL-Mta"/>
    <property type="match status" value="1"/>
</dbReference>
<evidence type="ECO:0000313" key="6">
    <source>
        <dbReference type="EMBL" id="EMT51191.1"/>
    </source>
</evidence>
<dbReference type="AlphaFoldDB" id="M8DW21"/>
<evidence type="ECO:0000256" key="3">
    <source>
        <dbReference type="ARBA" id="ARBA00023125"/>
    </source>
</evidence>
<accession>M8DW21</accession>
<dbReference type="RefSeq" id="WP_003390015.1">
    <property type="nucleotide sequence ID" value="NZ_APBN01000009.1"/>
</dbReference>
<evidence type="ECO:0000256" key="1">
    <source>
        <dbReference type="ARBA" id="ARBA00022491"/>
    </source>
</evidence>
<dbReference type="InterPro" id="IPR009061">
    <property type="entry name" value="DNA-bd_dom_put_sf"/>
</dbReference>
<keyword evidence="3" id="KW-0238">DNA-binding</keyword>
<dbReference type="PATRIC" id="fig|1300222.3.peg.3829"/>
<evidence type="ECO:0000313" key="7">
    <source>
        <dbReference type="Proteomes" id="UP000012081"/>
    </source>
</evidence>
<keyword evidence="7" id="KW-1185">Reference proteome</keyword>
<feature type="domain" description="HTH merR-type" evidence="5">
    <location>
        <begin position="1"/>
        <end position="70"/>
    </location>
</feature>
<gene>
    <name evidence="6" type="ORF">I532_18262</name>
</gene>
<dbReference type="GO" id="GO:0003677">
    <property type="term" value="F:DNA binding"/>
    <property type="evidence" value="ECO:0007669"/>
    <property type="project" value="UniProtKB-KW"/>
</dbReference>
<dbReference type="PRINTS" id="PR00040">
    <property type="entry name" value="HTHMERR"/>
</dbReference>
<organism evidence="6 7">
    <name type="scientific">Brevibacillus borstelensis AK1</name>
    <dbReference type="NCBI Taxonomy" id="1300222"/>
    <lineage>
        <taxon>Bacteria</taxon>
        <taxon>Bacillati</taxon>
        <taxon>Bacillota</taxon>
        <taxon>Bacilli</taxon>
        <taxon>Bacillales</taxon>
        <taxon>Paenibacillaceae</taxon>
        <taxon>Brevibacillus</taxon>
    </lineage>
</organism>
<dbReference type="STRING" id="1300222.I532_18262"/>
<dbReference type="Pfam" id="PF13411">
    <property type="entry name" value="MerR_1"/>
    <property type="match status" value="1"/>
</dbReference>
<keyword evidence="4" id="KW-0804">Transcription</keyword>
<dbReference type="SMART" id="SM00422">
    <property type="entry name" value="HTH_MERR"/>
    <property type="match status" value="1"/>
</dbReference>
<dbReference type="SUPFAM" id="SSF46955">
    <property type="entry name" value="Putative DNA-binding domain"/>
    <property type="match status" value="1"/>
</dbReference>
<reference evidence="6 7" key="1">
    <citation type="submission" date="2013-03" db="EMBL/GenBank/DDBJ databases">
        <title>Assembly of a new bacterial strain Brevibacillus borstelensis AK1.</title>
        <authorList>
            <person name="Rajan I."/>
            <person name="PoliReddy D."/>
            <person name="Sugumar T."/>
            <person name="Rathinam K."/>
            <person name="Alqarawi S."/>
            <person name="Khalil A.B."/>
            <person name="Sivakumar N."/>
        </authorList>
    </citation>
    <scope>NUCLEOTIDE SEQUENCE [LARGE SCALE GENOMIC DNA]</scope>
    <source>
        <strain evidence="6 7">AK1</strain>
    </source>
</reference>
<comment type="caution">
    <text evidence="6">The sequence shown here is derived from an EMBL/GenBank/DDBJ whole genome shotgun (WGS) entry which is preliminary data.</text>
</comment>
<evidence type="ECO:0000256" key="4">
    <source>
        <dbReference type="ARBA" id="ARBA00023163"/>
    </source>
</evidence>
<keyword evidence="2" id="KW-0805">Transcription regulation</keyword>
<keyword evidence="1" id="KW-0678">Repressor</keyword>
<name>M8DW21_9BACL</name>
<dbReference type="GeneID" id="89497991"/>